<dbReference type="Pfam" id="PF03564">
    <property type="entry name" value="DUF1759"/>
    <property type="match status" value="1"/>
</dbReference>
<evidence type="ECO:0000313" key="1">
    <source>
        <dbReference type="EMBL" id="KAK9688527.1"/>
    </source>
</evidence>
<keyword evidence="2" id="KW-1185">Reference proteome</keyword>
<gene>
    <name evidence="1" type="ORF">QE152_g35255</name>
</gene>
<dbReference type="InterPro" id="IPR005312">
    <property type="entry name" value="DUF1759"/>
</dbReference>
<accession>A0AAW1IFY1</accession>
<sequence length="367" mass="40987">MLEIDNSDEITTQYFEFETEYYNITSKAKDLLNKVNANSANNYSGRSSPHSHGSCSVHSNSHSFIKLPTISLPKFKGDIENWIEFREIFNDLIHENSSIKEIQKLHYLKASLTGEASDLIKLLIHKHLESILDIKPLSKESASKLREINDTLFKHVTTLKSLATDDALLETFLIHIVSKKLDPHSGREWESLKNGLDSELPSLEQFKAFLKNTANLLESPESTQSKPFVEKSKVHLKSHVTSNPTCSLCKGAHPLTKCDKFLKLSSQDRTAKAKELKRINISESTSLLQPKTSVTNEIEPEVTVSAFSADKGQILLPTVSAQAFDSKGNAHTVRILLDSASQSNFIRTSLCEKLNLPTERVNISISG</sequence>
<evidence type="ECO:0000313" key="2">
    <source>
        <dbReference type="Proteomes" id="UP001458880"/>
    </source>
</evidence>
<dbReference type="PANTHER" id="PTHR22955">
    <property type="entry name" value="RETROTRANSPOSON"/>
    <property type="match status" value="1"/>
</dbReference>
<proteinExistence type="predicted"/>
<name>A0AAW1IFY1_POPJA</name>
<reference evidence="1 2" key="1">
    <citation type="journal article" date="2024" name="BMC Genomics">
        <title>De novo assembly and annotation of Popillia japonica's genome with initial clues to its potential as an invasive pest.</title>
        <authorList>
            <person name="Cucini C."/>
            <person name="Boschi S."/>
            <person name="Funari R."/>
            <person name="Cardaioli E."/>
            <person name="Iannotti N."/>
            <person name="Marturano G."/>
            <person name="Paoli F."/>
            <person name="Bruttini M."/>
            <person name="Carapelli A."/>
            <person name="Frati F."/>
            <person name="Nardi F."/>
        </authorList>
    </citation>
    <scope>NUCLEOTIDE SEQUENCE [LARGE SCALE GENOMIC DNA]</scope>
    <source>
        <strain evidence="1">DMR45628</strain>
    </source>
</reference>
<dbReference type="PANTHER" id="PTHR22955:SF77">
    <property type="entry name" value="ASPARTIC PUTATIVE DOMAIN-CONTAINING PROTEIN-RELATED"/>
    <property type="match status" value="1"/>
</dbReference>
<protein>
    <recommendedName>
        <fullName evidence="3">Peptidase aspartic putative domain-containing protein</fullName>
    </recommendedName>
</protein>
<dbReference type="AlphaFoldDB" id="A0AAW1IFY1"/>
<comment type="caution">
    <text evidence="1">The sequence shown here is derived from an EMBL/GenBank/DDBJ whole genome shotgun (WGS) entry which is preliminary data.</text>
</comment>
<evidence type="ECO:0008006" key="3">
    <source>
        <dbReference type="Google" id="ProtNLM"/>
    </source>
</evidence>
<organism evidence="1 2">
    <name type="scientific">Popillia japonica</name>
    <name type="common">Japanese beetle</name>
    <dbReference type="NCBI Taxonomy" id="7064"/>
    <lineage>
        <taxon>Eukaryota</taxon>
        <taxon>Metazoa</taxon>
        <taxon>Ecdysozoa</taxon>
        <taxon>Arthropoda</taxon>
        <taxon>Hexapoda</taxon>
        <taxon>Insecta</taxon>
        <taxon>Pterygota</taxon>
        <taxon>Neoptera</taxon>
        <taxon>Endopterygota</taxon>
        <taxon>Coleoptera</taxon>
        <taxon>Polyphaga</taxon>
        <taxon>Scarabaeiformia</taxon>
        <taxon>Scarabaeidae</taxon>
        <taxon>Rutelinae</taxon>
        <taxon>Popillia</taxon>
    </lineage>
</organism>
<dbReference type="Proteomes" id="UP001458880">
    <property type="component" value="Unassembled WGS sequence"/>
</dbReference>
<dbReference type="EMBL" id="JASPKY010000588">
    <property type="protein sequence ID" value="KAK9688527.1"/>
    <property type="molecule type" value="Genomic_DNA"/>
</dbReference>